<proteinExistence type="predicted"/>
<dbReference type="Pfam" id="PF01381">
    <property type="entry name" value="HTH_3"/>
    <property type="match status" value="1"/>
</dbReference>
<dbReference type="InterPro" id="IPR001387">
    <property type="entry name" value="Cro/C1-type_HTH"/>
</dbReference>
<dbReference type="Gene3D" id="2.10.109.10">
    <property type="entry name" value="Umud Fragment, subunit A"/>
    <property type="match status" value="1"/>
</dbReference>
<reference evidence="5 6" key="1">
    <citation type="submission" date="2021-05" db="EMBL/GenBank/DDBJ databases">
        <authorList>
            <person name="Zhang Z.D."/>
            <person name="Osman G."/>
        </authorList>
    </citation>
    <scope>NUCLEOTIDE SEQUENCE [LARGE SCALE GENOMIC DNA]</scope>
    <source>
        <strain evidence="5 6">KCTC 32217</strain>
    </source>
</reference>
<protein>
    <submittedName>
        <fullName evidence="5">Helix-turn-helix domain-containing protein</fullName>
    </submittedName>
</protein>
<dbReference type="AlphaFoldDB" id="A0AAP2CK62"/>
<gene>
    <name evidence="5" type="ORF">KI659_11965</name>
</gene>
<dbReference type="PANTHER" id="PTHR40661:SF1">
    <property type="entry name" value="HTH CRO_C1-TYPE DOMAIN-CONTAINING PROTEIN"/>
    <property type="match status" value="1"/>
</dbReference>
<name>A0AAP2CK62_9BACT</name>
<evidence type="ECO:0000259" key="4">
    <source>
        <dbReference type="PROSITE" id="PS50943"/>
    </source>
</evidence>
<dbReference type="SMART" id="SM00530">
    <property type="entry name" value="HTH_XRE"/>
    <property type="match status" value="1"/>
</dbReference>
<keyword evidence="2" id="KW-0238">DNA-binding</keyword>
<keyword evidence="3" id="KW-0804">Transcription</keyword>
<dbReference type="InterPro" id="IPR015927">
    <property type="entry name" value="Peptidase_S24_S26A/B/C"/>
</dbReference>
<dbReference type="InterPro" id="IPR039418">
    <property type="entry name" value="LexA-like"/>
</dbReference>
<dbReference type="InterPro" id="IPR036286">
    <property type="entry name" value="LexA/Signal_pep-like_sf"/>
</dbReference>
<dbReference type="RefSeq" id="WP_213945587.1">
    <property type="nucleotide sequence ID" value="NZ_JAHBGI010000013.1"/>
</dbReference>
<dbReference type="InterPro" id="IPR010982">
    <property type="entry name" value="Lambda_DNA-bd_dom_sf"/>
</dbReference>
<accession>A0AAP2CK62</accession>
<dbReference type="CDD" id="cd06529">
    <property type="entry name" value="S24_LexA-like"/>
    <property type="match status" value="1"/>
</dbReference>
<dbReference type="CDD" id="cd00093">
    <property type="entry name" value="HTH_XRE"/>
    <property type="match status" value="1"/>
</dbReference>
<evidence type="ECO:0000313" key="6">
    <source>
        <dbReference type="Proteomes" id="UP001319104"/>
    </source>
</evidence>
<dbReference type="PROSITE" id="PS50943">
    <property type="entry name" value="HTH_CROC1"/>
    <property type="match status" value="1"/>
</dbReference>
<sequence>MNLGKNIRFLRKSSAMTQEELSERLGVKRTMISAYEDGRSEPKLPSLQKVASIFNVSLDDLIERDLETQGKRTFQSAETRILTVTLDKKEEETIPMISQKASAGYLNGYSDPEYMEQLPQFNLPNLPRNASYRGFEISGDSMLPILPGTVIIGSFIDDFQNVKSGKTYVLVTGTEGIVYKRLFNYLEEKGTLLLVSDNEQYKPYEIAPEDVLEIWEAKAFISTEFPHPKDKKEKVTLEDLSEMISDLKSEIIRQR</sequence>
<evidence type="ECO:0000313" key="5">
    <source>
        <dbReference type="EMBL" id="MBS9524726.1"/>
    </source>
</evidence>
<comment type="caution">
    <text evidence="5">The sequence shown here is derived from an EMBL/GenBank/DDBJ whole genome shotgun (WGS) entry which is preliminary data.</text>
</comment>
<dbReference type="GO" id="GO:0003677">
    <property type="term" value="F:DNA binding"/>
    <property type="evidence" value="ECO:0007669"/>
    <property type="project" value="UniProtKB-KW"/>
</dbReference>
<dbReference type="Gene3D" id="1.10.260.40">
    <property type="entry name" value="lambda repressor-like DNA-binding domains"/>
    <property type="match status" value="1"/>
</dbReference>
<dbReference type="EMBL" id="JAHCMY010000006">
    <property type="protein sequence ID" value="MBS9524726.1"/>
    <property type="molecule type" value="Genomic_DNA"/>
</dbReference>
<dbReference type="Pfam" id="PF00717">
    <property type="entry name" value="Peptidase_S24"/>
    <property type="match status" value="1"/>
</dbReference>
<dbReference type="SUPFAM" id="SSF47413">
    <property type="entry name" value="lambda repressor-like DNA-binding domains"/>
    <property type="match status" value="1"/>
</dbReference>
<evidence type="ECO:0000256" key="3">
    <source>
        <dbReference type="ARBA" id="ARBA00023163"/>
    </source>
</evidence>
<evidence type="ECO:0000256" key="1">
    <source>
        <dbReference type="ARBA" id="ARBA00023015"/>
    </source>
</evidence>
<keyword evidence="1" id="KW-0805">Transcription regulation</keyword>
<dbReference type="PANTHER" id="PTHR40661">
    <property type="match status" value="1"/>
</dbReference>
<feature type="domain" description="HTH cro/C1-type" evidence="4">
    <location>
        <begin position="7"/>
        <end position="61"/>
    </location>
</feature>
<dbReference type="SUPFAM" id="SSF51306">
    <property type="entry name" value="LexA/Signal peptidase"/>
    <property type="match status" value="1"/>
</dbReference>
<evidence type="ECO:0000256" key="2">
    <source>
        <dbReference type="ARBA" id="ARBA00023125"/>
    </source>
</evidence>
<dbReference type="Proteomes" id="UP001319104">
    <property type="component" value="Unassembled WGS sequence"/>
</dbReference>
<keyword evidence="6" id="KW-1185">Reference proteome</keyword>
<organism evidence="5 6">
    <name type="scientific">Litoribacter ruber</name>
    <dbReference type="NCBI Taxonomy" id="702568"/>
    <lineage>
        <taxon>Bacteria</taxon>
        <taxon>Pseudomonadati</taxon>
        <taxon>Bacteroidota</taxon>
        <taxon>Cytophagia</taxon>
        <taxon>Cytophagales</taxon>
        <taxon>Cyclobacteriaceae</taxon>
        <taxon>Litoribacter</taxon>
    </lineage>
</organism>